<dbReference type="Gene3D" id="3.30.1370.10">
    <property type="entry name" value="K Homology domain, type 1"/>
    <property type="match status" value="1"/>
</dbReference>
<gene>
    <name evidence="6" type="ORF">g.28817</name>
    <name evidence="7" type="ORF">g.28818</name>
    <name evidence="5" type="ORF">g.28819</name>
    <name evidence="8" type="ORF">g.28821</name>
</gene>
<dbReference type="InterPro" id="IPR004087">
    <property type="entry name" value="KH_dom"/>
</dbReference>
<dbReference type="EMBL" id="GEDC01012824">
    <property type="protein sequence ID" value="JAS24474.1"/>
    <property type="molecule type" value="Transcribed_RNA"/>
</dbReference>
<dbReference type="SMART" id="SM00333">
    <property type="entry name" value="TUDOR"/>
    <property type="match status" value="1"/>
</dbReference>
<dbReference type="PANTHER" id="PTHR22948">
    <property type="entry name" value="TUDOR DOMAIN CONTAINING PROTEIN"/>
    <property type="match status" value="1"/>
</dbReference>
<keyword evidence="3" id="KW-0472">Membrane</keyword>
<dbReference type="InterPro" id="IPR035437">
    <property type="entry name" value="SNase_OB-fold_sf"/>
</dbReference>
<dbReference type="InterPro" id="IPR047368">
    <property type="entry name" value="KH-I_AKAP1"/>
</dbReference>
<keyword evidence="1" id="KW-0694">RNA-binding</keyword>
<evidence type="ECO:0000313" key="8">
    <source>
        <dbReference type="EMBL" id="JAS27842.1"/>
    </source>
</evidence>
<proteinExistence type="predicted"/>
<accession>A0A1B6DQ92</accession>
<dbReference type="Gene3D" id="2.30.30.140">
    <property type="match status" value="1"/>
</dbReference>
<dbReference type="InterPro" id="IPR004088">
    <property type="entry name" value="KH_dom_type_1"/>
</dbReference>
<dbReference type="GO" id="GO:0005739">
    <property type="term" value="C:mitochondrion"/>
    <property type="evidence" value="ECO:0007669"/>
    <property type="project" value="UniProtKB-ARBA"/>
</dbReference>
<dbReference type="PROSITE" id="PS50304">
    <property type="entry name" value="TUDOR"/>
    <property type="match status" value="1"/>
</dbReference>
<evidence type="ECO:0000313" key="7">
    <source>
        <dbReference type="EMBL" id="JAS26731.1"/>
    </source>
</evidence>
<sequence length="653" mass="72871">MPPVQSRQLLIWSLPTLVLLFGFFWYKRKKRTDPGGKDNITGRHLDSNKSLKEIENIRNSITSYEDDEEYTVHDLTYSVLRDRTSLSTAKEVSGSILSNSIFDKTLCTSTPVANEVPVIDDLPPIEYSYNYKEIDKNNKETVNFFDLVKSEPSNKLDLGTTIEISAIETSFSNDSISPMAKKKKHFTNKNSIATGVDGITLPPNSSNVLESDKENHSLNSKNKDDYNNVKVLSERDDAPTESSFKKELDDILETKMTDKELVVEKNESTNIENKLSNLGLDTAQNIEKTERDSANHSPAEVMLGSSPLICHFSDEHSEGSSDSGKGCSDVVTPPSRTPAGGSSVAGDQVQSVYEFVLEQHIVGRLIGRHGAYLQDIRGKTNTNIFIKRHPDTSKLKICAIEGNQQDIDAALAMIRQKFPLRRFPNLTLEKVTFVQPSTHYPLKPEIFQLQLVEGVNNDVLLSSLITAGHFFLQQPTHPSYPSLLTQNVMMNALYNSPEAPPLSEPIIDAICVAPTMGGWYRAQIMSIDEENATSYVRFLDYGGYLTVSNSVLRQIRGDFLLLPFQAIECLLANVVPIGGEGAEWSEEARQVVHYLTQQQVLQAQVYDYTDTGIPLVYLYSTQTTQNGLELVLINEDLVARNYAEMVVPPTEVQ</sequence>
<dbReference type="Gene3D" id="2.40.50.90">
    <property type="match status" value="1"/>
</dbReference>
<evidence type="ECO:0000259" key="4">
    <source>
        <dbReference type="PROSITE" id="PS50304"/>
    </source>
</evidence>
<evidence type="ECO:0000313" key="6">
    <source>
        <dbReference type="EMBL" id="JAS24474.1"/>
    </source>
</evidence>
<evidence type="ECO:0000256" key="3">
    <source>
        <dbReference type="SAM" id="Phobius"/>
    </source>
</evidence>
<keyword evidence="3" id="KW-1133">Transmembrane helix</keyword>
<evidence type="ECO:0000313" key="5">
    <source>
        <dbReference type="EMBL" id="JAS24355.1"/>
    </source>
</evidence>
<reference evidence="8" key="1">
    <citation type="submission" date="2015-12" db="EMBL/GenBank/DDBJ databases">
        <title>De novo transcriptome assembly of four potential Pierce s Disease insect vectors from Arizona vineyards.</title>
        <authorList>
            <person name="Tassone E.E."/>
        </authorList>
    </citation>
    <scope>NUCLEOTIDE SEQUENCE</scope>
</reference>
<dbReference type="PROSITE" id="PS50084">
    <property type="entry name" value="KH_TYPE_1"/>
    <property type="match status" value="1"/>
</dbReference>
<dbReference type="InterPro" id="IPR002999">
    <property type="entry name" value="Tudor"/>
</dbReference>
<feature type="region of interest" description="Disordered" evidence="2">
    <location>
        <begin position="310"/>
        <end position="345"/>
    </location>
</feature>
<feature type="transmembrane region" description="Helical" evidence="3">
    <location>
        <begin position="9"/>
        <end position="26"/>
    </location>
</feature>
<dbReference type="GO" id="GO:0010468">
    <property type="term" value="P:regulation of gene expression"/>
    <property type="evidence" value="ECO:0007669"/>
    <property type="project" value="UniProtKB-ARBA"/>
</dbReference>
<protein>
    <recommendedName>
        <fullName evidence="4">Tudor domain-containing protein</fullName>
    </recommendedName>
</protein>
<organism evidence="8">
    <name type="scientific">Clastoptera arizonana</name>
    <name type="common">Arizona spittle bug</name>
    <dbReference type="NCBI Taxonomy" id="38151"/>
    <lineage>
        <taxon>Eukaryota</taxon>
        <taxon>Metazoa</taxon>
        <taxon>Ecdysozoa</taxon>
        <taxon>Arthropoda</taxon>
        <taxon>Hexapoda</taxon>
        <taxon>Insecta</taxon>
        <taxon>Pterygota</taxon>
        <taxon>Neoptera</taxon>
        <taxon>Paraneoptera</taxon>
        <taxon>Hemiptera</taxon>
        <taxon>Auchenorrhyncha</taxon>
        <taxon>Cercopoidea</taxon>
        <taxon>Clastopteridae</taxon>
        <taxon>Clastoptera</taxon>
    </lineage>
</organism>
<dbReference type="InterPro" id="IPR036612">
    <property type="entry name" value="KH_dom_type_1_sf"/>
</dbReference>
<dbReference type="SUPFAM" id="SSF54791">
    <property type="entry name" value="Eukaryotic type KH-domain (KH-domain type I)"/>
    <property type="match status" value="1"/>
</dbReference>
<dbReference type="CDD" id="cd22395">
    <property type="entry name" value="KH-I_AKAP1"/>
    <property type="match status" value="1"/>
</dbReference>
<dbReference type="InterPro" id="IPR047367">
    <property type="entry name" value="Tudor_AKAP1"/>
</dbReference>
<name>A0A1B6DQ92_9HEMI</name>
<dbReference type="EMBL" id="GEDC01012943">
    <property type="protein sequence ID" value="JAS24355.1"/>
    <property type="molecule type" value="Transcribed_RNA"/>
</dbReference>
<dbReference type="InterPro" id="IPR050621">
    <property type="entry name" value="Tudor_domain_containing"/>
</dbReference>
<dbReference type="EMBL" id="GEDC01009456">
    <property type="protein sequence ID" value="JAS27842.1"/>
    <property type="molecule type" value="Transcribed_RNA"/>
</dbReference>
<dbReference type="SMART" id="SM00322">
    <property type="entry name" value="KH"/>
    <property type="match status" value="1"/>
</dbReference>
<keyword evidence="3" id="KW-0812">Transmembrane</keyword>
<dbReference type="SUPFAM" id="SSF63748">
    <property type="entry name" value="Tudor/PWWP/MBT"/>
    <property type="match status" value="1"/>
</dbReference>
<feature type="compositionally biased region" description="Basic and acidic residues" evidence="2">
    <location>
        <begin position="210"/>
        <end position="244"/>
    </location>
</feature>
<dbReference type="CDD" id="cd20407">
    <property type="entry name" value="Tudor_AKAP1"/>
    <property type="match status" value="1"/>
</dbReference>
<dbReference type="PANTHER" id="PTHR22948:SF65">
    <property type="entry name" value="A-KINASE ANCHORING PROTEIN 1"/>
    <property type="match status" value="1"/>
</dbReference>
<dbReference type="EMBL" id="GEDC01010567">
    <property type="protein sequence ID" value="JAS26731.1"/>
    <property type="molecule type" value="Transcribed_RNA"/>
</dbReference>
<dbReference type="GO" id="GO:0003723">
    <property type="term" value="F:RNA binding"/>
    <property type="evidence" value="ECO:0007669"/>
    <property type="project" value="UniProtKB-UniRule"/>
</dbReference>
<dbReference type="Pfam" id="PF00013">
    <property type="entry name" value="KH_1"/>
    <property type="match status" value="1"/>
</dbReference>
<dbReference type="AlphaFoldDB" id="A0A1B6DQ92"/>
<feature type="domain" description="Tudor" evidence="4">
    <location>
        <begin position="504"/>
        <end position="562"/>
    </location>
</feature>
<evidence type="ECO:0000256" key="2">
    <source>
        <dbReference type="SAM" id="MobiDB-lite"/>
    </source>
</evidence>
<dbReference type="Pfam" id="PF00567">
    <property type="entry name" value="TUDOR"/>
    <property type="match status" value="1"/>
</dbReference>
<evidence type="ECO:0000256" key="1">
    <source>
        <dbReference type="PROSITE-ProRule" id="PRU00117"/>
    </source>
</evidence>
<feature type="region of interest" description="Disordered" evidence="2">
    <location>
        <begin position="196"/>
        <end position="244"/>
    </location>
</feature>